<dbReference type="Gene3D" id="3.30.160.60">
    <property type="entry name" value="Classic Zinc Finger"/>
    <property type="match status" value="1"/>
</dbReference>
<keyword evidence="1" id="KW-0863">Zinc-finger</keyword>
<evidence type="ECO:0000259" key="2">
    <source>
        <dbReference type="PROSITE" id="PS50119"/>
    </source>
</evidence>
<dbReference type="Gene3D" id="2.120.10.30">
    <property type="entry name" value="TolB, C-terminal domain"/>
    <property type="match status" value="1"/>
</dbReference>
<dbReference type="Proteomes" id="UP000596742">
    <property type="component" value="Unassembled WGS sequence"/>
</dbReference>
<dbReference type="Gene3D" id="4.10.830.40">
    <property type="match status" value="1"/>
</dbReference>
<dbReference type="SUPFAM" id="SSF57845">
    <property type="entry name" value="B-box zinc-binding domain"/>
    <property type="match status" value="1"/>
</dbReference>
<evidence type="ECO:0000313" key="4">
    <source>
        <dbReference type="Proteomes" id="UP000596742"/>
    </source>
</evidence>
<dbReference type="PANTHER" id="PTHR25462">
    <property type="entry name" value="BONUS, ISOFORM C-RELATED"/>
    <property type="match status" value="1"/>
</dbReference>
<protein>
    <recommendedName>
        <fullName evidence="2">B box-type domain-containing protein</fullName>
    </recommendedName>
</protein>
<feature type="domain" description="B box-type" evidence="2">
    <location>
        <begin position="71"/>
        <end position="112"/>
    </location>
</feature>
<evidence type="ECO:0000313" key="3">
    <source>
        <dbReference type="EMBL" id="VDI35185.1"/>
    </source>
</evidence>
<dbReference type="AlphaFoldDB" id="A0A8B6EKU0"/>
<organism evidence="3 4">
    <name type="scientific">Mytilus galloprovincialis</name>
    <name type="common">Mediterranean mussel</name>
    <dbReference type="NCBI Taxonomy" id="29158"/>
    <lineage>
        <taxon>Eukaryota</taxon>
        <taxon>Metazoa</taxon>
        <taxon>Spiralia</taxon>
        <taxon>Lophotrochozoa</taxon>
        <taxon>Mollusca</taxon>
        <taxon>Bivalvia</taxon>
        <taxon>Autobranchia</taxon>
        <taxon>Pteriomorphia</taxon>
        <taxon>Mytilida</taxon>
        <taxon>Mytiloidea</taxon>
        <taxon>Mytilidae</taxon>
        <taxon>Mytilinae</taxon>
        <taxon>Mytilus</taxon>
    </lineage>
</organism>
<dbReference type="CDD" id="cd19757">
    <property type="entry name" value="Bbox1"/>
    <property type="match status" value="1"/>
</dbReference>
<reference evidence="3" key="1">
    <citation type="submission" date="2018-11" db="EMBL/GenBank/DDBJ databases">
        <authorList>
            <person name="Alioto T."/>
            <person name="Alioto T."/>
        </authorList>
    </citation>
    <scope>NUCLEOTIDE SEQUENCE</scope>
</reference>
<evidence type="ECO:0000256" key="1">
    <source>
        <dbReference type="PROSITE-ProRule" id="PRU00024"/>
    </source>
</evidence>
<keyword evidence="1" id="KW-0479">Metal-binding</keyword>
<keyword evidence="1" id="KW-0862">Zinc</keyword>
<dbReference type="Pfam" id="PF00643">
    <property type="entry name" value="zf-B_box"/>
    <property type="match status" value="1"/>
</dbReference>
<comment type="caution">
    <text evidence="3">The sequence shown here is derived from an EMBL/GenBank/DDBJ whole genome shotgun (WGS) entry which is preliminary data.</text>
</comment>
<feature type="domain" description="B box-type" evidence="2">
    <location>
        <begin position="11"/>
        <end position="59"/>
    </location>
</feature>
<dbReference type="SUPFAM" id="SSF101898">
    <property type="entry name" value="NHL repeat"/>
    <property type="match status" value="1"/>
</dbReference>
<proteinExistence type="predicted"/>
<dbReference type="PROSITE" id="PS50119">
    <property type="entry name" value="ZF_BBOX"/>
    <property type="match status" value="2"/>
</dbReference>
<dbReference type="OrthoDB" id="6125246at2759"/>
<dbReference type="PANTHER" id="PTHR25462:SF296">
    <property type="entry name" value="MEIOTIC P26, ISOFORM F"/>
    <property type="match status" value="1"/>
</dbReference>
<accession>A0A8B6EKU0</accession>
<gene>
    <name evidence="3" type="ORF">MGAL_10B029685</name>
</gene>
<dbReference type="InterPro" id="IPR011042">
    <property type="entry name" value="6-blade_b-propeller_TolB-like"/>
</dbReference>
<name>A0A8B6EKU0_MYTGA</name>
<dbReference type="EMBL" id="UYJE01005223">
    <property type="protein sequence ID" value="VDI35185.1"/>
    <property type="molecule type" value="Genomic_DNA"/>
</dbReference>
<dbReference type="GO" id="GO:0008270">
    <property type="term" value="F:zinc ion binding"/>
    <property type="evidence" value="ECO:0007669"/>
    <property type="project" value="UniProtKB-KW"/>
</dbReference>
<keyword evidence="4" id="KW-1185">Reference proteome</keyword>
<dbReference type="InterPro" id="IPR000315">
    <property type="entry name" value="Znf_B-box"/>
</dbReference>
<sequence length="576" mass="65523">MACSQSAQEGQIPVSCELCETNRPIKWKCLDCDLLLCNHCKEKVHLKVKTAKDHRIIDLKEIGLYKEELHFANIPCQEHAGQITCLYCKTCDALVCPTCVSKVHKKHDLTEIQEGYDIKIDKLRKGQSKIQRNRKDIVSIQERLNQLLSSENSKYNQVHQNILKHEKYVKKEVEMYFKKLRDELDERYNTVSDSIKSDLNAVSIFLKQADTKTNEVQESIKITNTSKFFTEVSNLEKYIDIQLPLARSSNLSTPNFVPGQITQFNIGVLELDENPSHEPHRNLEINKLYQTELDVVSHVCSSIDQSLWITSVKLGLVQKVKPEGTKLKILSRYKTEVYSMAVSQSNNLLISTGESRLKQISGQTGSITDSVYNVSPFLPTAVHITYDNKVLVGCVKQVTRVVVLMNQNGDHEKVYEHDQHKNPMLTYPTSITSTRNGNIHVVDRESKGVHKVVVLGHGTDIINIYTGHAEINQDFHGIKIKPFIPGDIVTTPRDNVILADINTHTLHILNNAGLLMTYYKTTDMNIISPWSLAFSLSGQLYIGCGISEDSENKYAKIYEMTISRCLIFHITFKFER</sequence>
<dbReference type="SMART" id="SM00336">
    <property type="entry name" value="BBOX"/>
    <property type="match status" value="2"/>
</dbReference>
<dbReference type="GO" id="GO:0061630">
    <property type="term" value="F:ubiquitin protein ligase activity"/>
    <property type="evidence" value="ECO:0007669"/>
    <property type="project" value="TreeGrafter"/>
</dbReference>
<dbReference type="InterPro" id="IPR047153">
    <property type="entry name" value="TRIM45/56/19-like"/>
</dbReference>